<dbReference type="GO" id="GO:0005797">
    <property type="term" value="C:Golgi medial cisterna"/>
    <property type="evidence" value="ECO:0007669"/>
    <property type="project" value="TreeGrafter"/>
</dbReference>
<sequence length="1160" mass="128542">MSSVLDFTKNLKIVSDPKLSFRSNIFPRLYSSDGPISINETSYWSNYFTVFDFPSDIPTLISSNEFKKAIKDRPENCCNLIKSLILKLHSLIHSSQIKKILHDNELHLLGWDQSINNSHSNLHANSFTNQLKNFSQKVPNKLFNHAIDLVGLGSSINSPKGPLREILNCVGVLTRLLPLLIQESSNQDLSSFYSASALNSNPNQSAIDSNHLKHSNQSYWINKLFWDTEFEPIQKSSHQISDLTSSHSILIQQQSQPQFVIENDLEDQEDDHLLQHQSEKLIINHHSPSIIPPSNLNLSNFPLPLTPQRKPLMIILIDTVLELLFLPGVCIPVLSTTNQNNPYPIWTSGIGSSNIPPDHSQDHNSAKVQVIKLLIIILSKPLYSPPNLVENLSASVKDIIGSIDDHDSLAEILSHPNPALNYLSTQISKQLLLALLCSLINTSLAPVKSNSINPVNALSSIANGFGKISQSKKTFSPTLSTSSPLPDSTSSLNDPSSQPQRDNSFSLNGTRSYGGASSVAISEGLPAWCAELLTVLLLPDPKSILNSDPSRVESLFSPTDSHNNQINKPIEPNSFRIYLSKLHRPSDLSFLIDHILPVLFKPMTVTSQLLSADSVMASSSLTNSLVTFGCGLTETVLLLYLALDSNPRLIGHLISSKKISQVIIALTFICLEQKDSQKPKTGLVRLSAITLQLLTSSDRKELSHIINSKVDLPVAIRAQYSVPGTLIDFLIVSICSVIFTTNQSRSDETDSNIDVNFSLAYLPLVLTIANLSPYLKDLSSLASTRLSQLFLFFSSPSFLLREEGNVRLLYYLLETFNNIIHFQMPDNPHLIYSIIRIHQRFENLATFTLQEGLKEICRSKQRKQSTKSHDKRNQSINSGQIDLARIGLGLNSTPEGDSIQSIGNSDGIQSTVEIEGTSKISDKAKGKMREGRKSSIQTEANASSFSSITELSSNELPKSTTSLQEGNLNSKKENHLTVTPQSVGKNGFVPNESWVASWRDSLPLDTIQIMLTELKPKVEGLSLTDTAIANEKILNLLKSATLIGLLPPMKRIKSKKFELKSRNGLRWINSMIWSLIFIKDSNSFGFLNGISIKLFEVKHVQVRRRSTAMIEALKQPFSNFGISTPSSTSSGQHHYQSVELSSHGSSQNEINENQRNQQNI</sequence>
<keyword evidence="3" id="KW-1185">Reference proteome</keyword>
<dbReference type="Proteomes" id="UP000765509">
    <property type="component" value="Unassembled WGS sequence"/>
</dbReference>
<feature type="compositionally biased region" description="Basic and acidic residues" evidence="1">
    <location>
        <begin position="920"/>
        <end position="933"/>
    </location>
</feature>
<evidence type="ECO:0000313" key="3">
    <source>
        <dbReference type="Proteomes" id="UP000765509"/>
    </source>
</evidence>
<dbReference type="PANTHER" id="PTHR21575:SF12">
    <property type="entry name" value="PROTEIN HID1"/>
    <property type="match status" value="1"/>
</dbReference>
<evidence type="ECO:0000313" key="2">
    <source>
        <dbReference type="EMBL" id="MBW0499504.1"/>
    </source>
</evidence>
<feature type="region of interest" description="Disordered" evidence="1">
    <location>
        <begin position="1124"/>
        <end position="1160"/>
    </location>
</feature>
<dbReference type="GO" id="GO:0000138">
    <property type="term" value="C:Golgi trans cisterna"/>
    <property type="evidence" value="ECO:0007669"/>
    <property type="project" value="TreeGrafter"/>
</dbReference>
<dbReference type="GO" id="GO:0016020">
    <property type="term" value="C:membrane"/>
    <property type="evidence" value="ECO:0007669"/>
    <property type="project" value="TreeGrafter"/>
</dbReference>
<dbReference type="OrthoDB" id="432953at2759"/>
<feature type="region of interest" description="Disordered" evidence="1">
    <location>
        <begin position="915"/>
        <end position="966"/>
    </location>
</feature>
<organism evidence="2 3">
    <name type="scientific">Austropuccinia psidii MF-1</name>
    <dbReference type="NCBI Taxonomy" id="1389203"/>
    <lineage>
        <taxon>Eukaryota</taxon>
        <taxon>Fungi</taxon>
        <taxon>Dikarya</taxon>
        <taxon>Basidiomycota</taxon>
        <taxon>Pucciniomycotina</taxon>
        <taxon>Pucciniomycetes</taxon>
        <taxon>Pucciniales</taxon>
        <taxon>Sphaerophragmiaceae</taxon>
        <taxon>Austropuccinia</taxon>
    </lineage>
</organism>
<feature type="region of interest" description="Disordered" evidence="1">
    <location>
        <begin position="474"/>
        <end position="508"/>
    </location>
</feature>
<feature type="compositionally biased region" description="Polar residues" evidence="1">
    <location>
        <begin position="1124"/>
        <end position="1146"/>
    </location>
</feature>
<dbReference type="InterPro" id="IPR026705">
    <property type="entry name" value="Hid-1/Ecm30"/>
</dbReference>
<feature type="compositionally biased region" description="Low complexity" evidence="1">
    <location>
        <begin position="476"/>
        <end position="497"/>
    </location>
</feature>
<feature type="compositionally biased region" description="Low complexity" evidence="1">
    <location>
        <begin position="1147"/>
        <end position="1160"/>
    </location>
</feature>
<dbReference type="Pfam" id="PF12722">
    <property type="entry name" value="Hid1"/>
    <property type="match status" value="2"/>
</dbReference>
<feature type="compositionally biased region" description="Polar residues" evidence="1">
    <location>
        <begin position="934"/>
        <end position="966"/>
    </location>
</feature>
<dbReference type="PANTHER" id="PTHR21575">
    <property type="entry name" value="PROTEIN HID1"/>
    <property type="match status" value="1"/>
</dbReference>
<feature type="compositionally biased region" description="Polar residues" evidence="1">
    <location>
        <begin position="498"/>
        <end position="508"/>
    </location>
</feature>
<evidence type="ECO:0000256" key="1">
    <source>
        <dbReference type="SAM" id="MobiDB-lite"/>
    </source>
</evidence>
<gene>
    <name evidence="2" type="ORF">O181_039219</name>
</gene>
<dbReference type="EMBL" id="AVOT02015298">
    <property type="protein sequence ID" value="MBW0499504.1"/>
    <property type="molecule type" value="Genomic_DNA"/>
</dbReference>
<protein>
    <submittedName>
        <fullName evidence="2">Uncharacterized protein</fullName>
    </submittedName>
</protein>
<comment type="caution">
    <text evidence="2">The sequence shown here is derived from an EMBL/GenBank/DDBJ whole genome shotgun (WGS) entry which is preliminary data.</text>
</comment>
<name>A0A9Q3D9W8_9BASI</name>
<reference evidence="2" key="1">
    <citation type="submission" date="2021-03" db="EMBL/GenBank/DDBJ databases">
        <title>Draft genome sequence of rust myrtle Austropuccinia psidii MF-1, a brazilian biotype.</title>
        <authorList>
            <person name="Quecine M.C."/>
            <person name="Pachon D.M.R."/>
            <person name="Bonatelli M.L."/>
            <person name="Correr F.H."/>
            <person name="Franceschini L.M."/>
            <person name="Leite T.F."/>
            <person name="Margarido G.R.A."/>
            <person name="Almeida C.A."/>
            <person name="Ferrarezi J.A."/>
            <person name="Labate C.A."/>
        </authorList>
    </citation>
    <scope>NUCLEOTIDE SEQUENCE</scope>
    <source>
        <strain evidence="2">MF-1</strain>
    </source>
</reference>
<proteinExistence type="predicted"/>
<dbReference type="AlphaFoldDB" id="A0A9Q3D9W8"/>
<accession>A0A9Q3D9W8</accession>